<dbReference type="Proteomes" id="UP000249057">
    <property type="component" value="Unassembled WGS sequence"/>
</dbReference>
<sequence>MFLPGKNEPEMSINQPVSQSAGPSIIFRRATATFLSSILTQHFTSCTSHHFFLHVAFPKRYEPPFSYI</sequence>
<accession>A0ACD1G8G6</accession>
<evidence type="ECO:0000313" key="2">
    <source>
        <dbReference type="Proteomes" id="UP000249057"/>
    </source>
</evidence>
<protein>
    <submittedName>
        <fullName evidence="1">Uncharacterized protein</fullName>
    </submittedName>
</protein>
<proteinExistence type="predicted"/>
<organism evidence="1 2">
    <name type="scientific">Aspergillus brunneoviolaceus CBS 621.78</name>
    <dbReference type="NCBI Taxonomy" id="1450534"/>
    <lineage>
        <taxon>Eukaryota</taxon>
        <taxon>Fungi</taxon>
        <taxon>Dikarya</taxon>
        <taxon>Ascomycota</taxon>
        <taxon>Pezizomycotina</taxon>
        <taxon>Eurotiomycetes</taxon>
        <taxon>Eurotiomycetidae</taxon>
        <taxon>Eurotiales</taxon>
        <taxon>Aspergillaceae</taxon>
        <taxon>Aspergillus</taxon>
        <taxon>Aspergillus subgen. Circumdati</taxon>
    </lineage>
</organism>
<dbReference type="EMBL" id="KZ825344">
    <property type="protein sequence ID" value="RAH45567.1"/>
    <property type="molecule type" value="Genomic_DNA"/>
</dbReference>
<name>A0ACD1G8G6_9EURO</name>
<reference evidence="1" key="1">
    <citation type="submission" date="2018-02" db="EMBL/GenBank/DDBJ databases">
        <title>The genomes of Aspergillus section Nigri reveals drivers in fungal speciation.</title>
        <authorList>
            <consortium name="DOE Joint Genome Institute"/>
            <person name="Vesth T.C."/>
            <person name="Nybo J."/>
            <person name="Theobald S."/>
            <person name="Brandl J."/>
            <person name="Frisvad J.C."/>
            <person name="Nielsen K.F."/>
            <person name="Lyhne E.K."/>
            <person name="Kogle M.E."/>
            <person name="Kuo A."/>
            <person name="Riley R."/>
            <person name="Clum A."/>
            <person name="Nolan M."/>
            <person name="Lipzen A."/>
            <person name="Salamov A."/>
            <person name="Henrissat B."/>
            <person name="Wiebenga A."/>
            <person name="De vries R.P."/>
            <person name="Grigoriev I.V."/>
            <person name="Mortensen U.H."/>
            <person name="Andersen M.R."/>
            <person name="Baker S.E."/>
        </authorList>
    </citation>
    <scope>NUCLEOTIDE SEQUENCE</scope>
    <source>
        <strain evidence="1">CBS 621.78</strain>
    </source>
</reference>
<evidence type="ECO:0000313" key="1">
    <source>
        <dbReference type="EMBL" id="RAH45567.1"/>
    </source>
</evidence>
<gene>
    <name evidence="1" type="ORF">BO95DRAFT_135545</name>
</gene>
<keyword evidence="2" id="KW-1185">Reference proteome</keyword>